<protein>
    <submittedName>
        <fullName evidence="2">Uncharacterized protein</fullName>
    </submittedName>
</protein>
<organism evidence="2 3">
    <name type="scientific">Hymenobacter koreensis</name>
    <dbReference type="NCBI Taxonomy" id="1084523"/>
    <lineage>
        <taxon>Bacteria</taxon>
        <taxon>Pseudomonadati</taxon>
        <taxon>Bacteroidota</taxon>
        <taxon>Cytophagia</taxon>
        <taxon>Cytophagales</taxon>
        <taxon>Hymenobacteraceae</taxon>
        <taxon>Hymenobacter</taxon>
    </lineage>
</organism>
<keyword evidence="3" id="KW-1185">Reference proteome</keyword>
<feature type="region of interest" description="Disordered" evidence="1">
    <location>
        <begin position="1"/>
        <end position="24"/>
    </location>
</feature>
<evidence type="ECO:0000313" key="3">
    <source>
        <dbReference type="Proteomes" id="UP001500454"/>
    </source>
</evidence>
<reference evidence="3" key="1">
    <citation type="journal article" date="2019" name="Int. J. Syst. Evol. Microbiol.">
        <title>The Global Catalogue of Microorganisms (GCM) 10K type strain sequencing project: providing services to taxonomists for standard genome sequencing and annotation.</title>
        <authorList>
            <consortium name="The Broad Institute Genomics Platform"/>
            <consortium name="The Broad Institute Genome Sequencing Center for Infectious Disease"/>
            <person name="Wu L."/>
            <person name="Ma J."/>
        </authorList>
    </citation>
    <scope>NUCLEOTIDE SEQUENCE [LARGE SCALE GENOMIC DNA]</scope>
    <source>
        <strain evidence="3">JCM 17924</strain>
    </source>
</reference>
<dbReference type="EMBL" id="BAABHA010000010">
    <property type="protein sequence ID" value="GAA4387904.1"/>
    <property type="molecule type" value="Genomic_DNA"/>
</dbReference>
<proteinExistence type="predicted"/>
<feature type="compositionally biased region" description="Basic and acidic residues" evidence="1">
    <location>
        <begin position="1"/>
        <end position="11"/>
    </location>
</feature>
<sequence>MKQHAQGEKFARSAPQHLSAPPKGVSGLPNALSIVPNGLYAPPNAFSAPPTGLYAVPNAVYVLPKHLSAPSKPFYARGAALGNGARLISPAAPFALPLWFSYKAGLKENEWHWII</sequence>
<gene>
    <name evidence="2" type="ORF">GCM10023186_34020</name>
</gene>
<accession>A0ABP8JBG2</accession>
<dbReference type="Proteomes" id="UP001500454">
    <property type="component" value="Unassembled WGS sequence"/>
</dbReference>
<evidence type="ECO:0000256" key="1">
    <source>
        <dbReference type="SAM" id="MobiDB-lite"/>
    </source>
</evidence>
<name>A0ABP8JBG2_9BACT</name>
<comment type="caution">
    <text evidence="2">The sequence shown here is derived from an EMBL/GenBank/DDBJ whole genome shotgun (WGS) entry which is preliminary data.</text>
</comment>
<evidence type="ECO:0000313" key="2">
    <source>
        <dbReference type="EMBL" id="GAA4387904.1"/>
    </source>
</evidence>